<organism evidence="1 2">
    <name type="scientific">Pelagibacterium halotolerans (strain DSM 22347 / JCM 15775 / CGMCC 1.7692 / B2)</name>
    <dbReference type="NCBI Taxonomy" id="1082931"/>
    <lineage>
        <taxon>Bacteria</taxon>
        <taxon>Pseudomonadati</taxon>
        <taxon>Pseudomonadota</taxon>
        <taxon>Alphaproteobacteria</taxon>
        <taxon>Hyphomicrobiales</taxon>
        <taxon>Devosiaceae</taxon>
        <taxon>Pelagibacterium</taxon>
    </lineage>
</organism>
<proteinExistence type="predicted"/>
<evidence type="ECO:0000313" key="2">
    <source>
        <dbReference type="Proteomes" id="UP000008850"/>
    </source>
</evidence>
<dbReference type="KEGG" id="phl:KKY_732"/>
<sequence>MSDTAQVPANIAPYVDALGIDDALHFILAMGGSELYLPKRSTPRSFAARTIGTEKVDRLAATLGPGYYKVPVARQWCASVLLAKGYTMAEIARTVRADYSTVRRWLGPQNKHEQLDLF</sequence>
<dbReference type="RefSeq" id="WP_014129920.1">
    <property type="nucleotide sequence ID" value="NC_016078.1"/>
</dbReference>
<evidence type="ECO:0000313" key="1">
    <source>
        <dbReference type="EMBL" id="AEQ50771.1"/>
    </source>
</evidence>
<dbReference type="eggNOG" id="ENOG50334JP">
    <property type="taxonomic scope" value="Bacteria"/>
</dbReference>
<protein>
    <submittedName>
        <fullName evidence="1">Uncharacterized protein</fullName>
    </submittedName>
</protein>
<dbReference type="Proteomes" id="UP000008850">
    <property type="component" value="Chromosome"/>
</dbReference>
<keyword evidence="2" id="KW-1185">Reference proteome</keyword>
<accession>G4RDE5</accession>
<dbReference type="STRING" id="1082931.KKY_732"/>
<dbReference type="AlphaFoldDB" id="G4RDE5"/>
<name>G4RDE5_PELHB</name>
<reference evidence="1 2" key="1">
    <citation type="journal article" date="2012" name="J. Bacteriol.">
        <title>Complete genome sequence of Pelagibacterium halotolerans B2T.</title>
        <authorList>
            <person name="Huo Y.Y."/>
            <person name="Cheng H."/>
            <person name="Han X.F."/>
            <person name="Jiang X.W."/>
            <person name="Sun C."/>
            <person name="Zhang X.Q."/>
            <person name="Zhu X.F."/>
            <person name="Liu Y.F."/>
            <person name="Li P.F."/>
            <person name="Ni P.X."/>
            <person name="Wu M."/>
        </authorList>
    </citation>
    <scope>NUCLEOTIDE SEQUENCE [LARGE SCALE GENOMIC DNA]</scope>
    <source>
        <strain evidence="2">DSM 22347 / JCM 15775 / CGMCC 1.7692 / B2</strain>
    </source>
</reference>
<dbReference type="EMBL" id="CP003075">
    <property type="protein sequence ID" value="AEQ50771.1"/>
    <property type="molecule type" value="Genomic_DNA"/>
</dbReference>
<dbReference type="HOGENOM" id="CLU_163343_0_0_5"/>
<gene>
    <name evidence="1" type="ordered locus">KKY_732</name>
</gene>